<sequence>MSEEIIQDGLWYLLARFYGFEDTVLNKVAICKTLKDAGISDTDKGVLIQMEDGSEFQLIIKQTAKYDPAYYERPDTPIH</sequence>
<dbReference type="EMBL" id="NFKP01000022">
    <property type="protein sequence ID" value="OUP68061.1"/>
    <property type="molecule type" value="Genomic_DNA"/>
</dbReference>
<protein>
    <submittedName>
        <fullName evidence="1">Uncharacterized protein</fullName>
    </submittedName>
</protein>
<organism evidence="1 2">
    <name type="scientific">Anaerotruncus colihominis</name>
    <dbReference type="NCBI Taxonomy" id="169435"/>
    <lineage>
        <taxon>Bacteria</taxon>
        <taxon>Bacillati</taxon>
        <taxon>Bacillota</taxon>
        <taxon>Clostridia</taxon>
        <taxon>Eubacteriales</taxon>
        <taxon>Oscillospiraceae</taxon>
        <taxon>Anaerotruncus</taxon>
    </lineage>
</organism>
<dbReference type="AlphaFoldDB" id="A0A1Y4MV09"/>
<dbReference type="RefSeq" id="WP_087302422.1">
    <property type="nucleotide sequence ID" value="NZ_NFKP01000022.1"/>
</dbReference>
<proteinExistence type="predicted"/>
<reference evidence="2" key="1">
    <citation type="submission" date="2017-04" db="EMBL/GenBank/DDBJ databases">
        <title>Function of individual gut microbiota members based on whole genome sequencing of pure cultures obtained from chicken caecum.</title>
        <authorList>
            <person name="Medvecky M."/>
            <person name="Cejkova D."/>
            <person name="Polansky O."/>
            <person name="Karasova D."/>
            <person name="Kubasova T."/>
            <person name="Cizek A."/>
            <person name="Rychlik I."/>
        </authorList>
    </citation>
    <scope>NUCLEOTIDE SEQUENCE [LARGE SCALE GENOMIC DNA]</scope>
    <source>
        <strain evidence="2">An175</strain>
    </source>
</reference>
<accession>A0A1Y4MV09</accession>
<comment type="caution">
    <text evidence="1">The sequence shown here is derived from an EMBL/GenBank/DDBJ whole genome shotgun (WGS) entry which is preliminary data.</text>
</comment>
<evidence type="ECO:0000313" key="2">
    <source>
        <dbReference type="Proteomes" id="UP000196386"/>
    </source>
</evidence>
<gene>
    <name evidence="1" type="ORF">B5F11_14965</name>
</gene>
<evidence type="ECO:0000313" key="1">
    <source>
        <dbReference type="EMBL" id="OUP68061.1"/>
    </source>
</evidence>
<dbReference type="Proteomes" id="UP000196386">
    <property type="component" value="Unassembled WGS sequence"/>
</dbReference>
<name>A0A1Y4MV09_9FIRM</name>